<dbReference type="InterPro" id="IPR050192">
    <property type="entry name" value="CopG/NikR_regulator"/>
</dbReference>
<evidence type="ECO:0000313" key="10">
    <source>
        <dbReference type="EMBL" id="GAG62814.1"/>
    </source>
</evidence>
<dbReference type="CDD" id="cd22231">
    <property type="entry name" value="RHH_NikR_HicB-like"/>
    <property type="match status" value="1"/>
</dbReference>
<dbReference type="InterPro" id="IPR013321">
    <property type="entry name" value="Arc_rbn_hlx_hlx"/>
</dbReference>
<dbReference type="NCBIfam" id="NF001884">
    <property type="entry name" value="PRK00630.1"/>
    <property type="match status" value="1"/>
</dbReference>
<dbReference type="InterPro" id="IPR010985">
    <property type="entry name" value="Ribbon_hlx_hlx"/>
</dbReference>
<dbReference type="SUPFAM" id="SSF55021">
    <property type="entry name" value="ACT-like"/>
    <property type="match status" value="1"/>
</dbReference>
<dbReference type="Gene3D" id="3.30.70.1150">
    <property type="entry name" value="ACT-like. Chain A, domain 2"/>
    <property type="match status" value="1"/>
</dbReference>
<comment type="similarity">
    <text evidence="2">Belongs to the transcriptional regulatory CopG/NikR family.</text>
</comment>
<comment type="caution">
    <text evidence="10">The sequence shown here is derived from an EMBL/GenBank/DDBJ whole genome shotgun (WGS) entry which is preliminary data.</text>
</comment>
<dbReference type="GO" id="GO:0016151">
    <property type="term" value="F:nickel cation binding"/>
    <property type="evidence" value="ECO:0007669"/>
    <property type="project" value="InterPro"/>
</dbReference>
<dbReference type="NCBIfam" id="NF002169">
    <property type="entry name" value="PRK01002.1"/>
    <property type="match status" value="1"/>
</dbReference>
<dbReference type="InterPro" id="IPR022988">
    <property type="entry name" value="Ni_resp_reg_NikR"/>
</dbReference>
<dbReference type="PANTHER" id="PTHR34719:SF2">
    <property type="entry name" value="NICKEL-RESPONSIVE REGULATOR"/>
    <property type="match status" value="1"/>
</dbReference>
<dbReference type="EMBL" id="BARU01001924">
    <property type="protein sequence ID" value="GAH22229.1"/>
    <property type="molecule type" value="Genomic_DNA"/>
</dbReference>
<evidence type="ECO:0000259" key="9">
    <source>
        <dbReference type="Pfam" id="PF08753"/>
    </source>
</evidence>
<comment type="cofactor">
    <cofactor evidence="1">
        <name>Ni(2+)</name>
        <dbReference type="ChEBI" id="CHEBI:49786"/>
    </cofactor>
</comment>
<evidence type="ECO:0000259" key="8">
    <source>
        <dbReference type="Pfam" id="PF01402"/>
    </source>
</evidence>
<keyword evidence="4" id="KW-0479">Metal-binding</keyword>
<dbReference type="NCBIfam" id="NF002815">
    <property type="entry name" value="PRK02967.1"/>
    <property type="match status" value="1"/>
</dbReference>
<dbReference type="Pfam" id="PF01402">
    <property type="entry name" value="RHH_1"/>
    <property type="match status" value="1"/>
</dbReference>
<dbReference type="PANTHER" id="PTHR34719">
    <property type="entry name" value="NICKEL-RESPONSIVE REGULATOR"/>
    <property type="match status" value="1"/>
</dbReference>
<evidence type="ECO:0000256" key="1">
    <source>
        <dbReference type="ARBA" id="ARBA00001967"/>
    </source>
</evidence>
<dbReference type="HAMAP" id="MF_00476">
    <property type="entry name" value="NikR"/>
    <property type="match status" value="1"/>
</dbReference>
<sequence length="146" mass="16603">MKIGMEIGMDELKRFGVSIEKKLLEKFDNYIKSKDYQNRSEALRDLIRKELVDSQWEESGGEVAGAIIIVYDHHRKELMDNLVNIQHDYQDIIISSQHVHLDHSTCLEVIVVKGKIAEVFGLEAKLKVAKGVKHASLAKSTLGKEM</sequence>
<keyword evidence="6" id="KW-0238">DNA-binding</keyword>
<accession>X0Z1G9</accession>
<dbReference type="Pfam" id="PF08753">
    <property type="entry name" value="NikR_C"/>
    <property type="match status" value="1"/>
</dbReference>
<organism evidence="10">
    <name type="scientific">marine sediment metagenome</name>
    <dbReference type="NCBI Taxonomy" id="412755"/>
    <lineage>
        <taxon>unclassified sequences</taxon>
        <taxon>metagenomes</taxon>
        <taxon>ecological metagenomes</taxon>
    </lineage>
</organism>
<protein>
    <recommendedName>
        <fullName evidence="12">Nickel-responsive regulator</fullName>
    </recommendedName>
</protein>
<dbReference type="InterPro" id="IPR014864">
    <property type="entry name" value="TF_NikR_Ni-bd_C"/>
</dbReference>
<evidence type="ECO:0000256" key="7">
    <source>
        <dbReference type="ARBA" id="ARBA00023163"/>
    </source>
</evidence>
<evidence type="ECO:0000256" key="2">
    <source>
        <dbReference type="ARBA" id="ARBA00008478"/>
    </source>
</evidence>
<dbReference type="GO" id="GO:0006355">
    <property type="term" value="P:regulation of DNA-templated transcription"/>
    <property type="evidence" value="ECO:0007669"/>
    <property type="project" value="InterPro"/>
</dbReference>
<evidence type="ECO:0000256" key="4">
    <source>
        <dbReference type="ARBA" id="ARBA00022723"/>
    </source>
</evidence>
<dbReference type="NCBIfam" id="NF003381">
    <property type="entry name" value="PRK04460.1"/>
    <property type="match status" value="1"/>
</dbReference>
<name>X0Z1G9_9ZZZZ</name>
<gene>
    <name evidence="10" type="ORF">S01H4_04262</name>
    <name evidence="11" type="ORF">S03H2_04765</name>
</gene>
<proteinExistence type="inferred from homology"/>
<dbReference type="Gene3D" id="1.10.1220.10">
    <property type="entry name" value="Met repressor-like"/>
    <property type="match status" value="1"/>
</dbReference>
<evidence type="ECO:0000313" key="11">
    <source>
        <dbReference type="EMBL" id="GAH22229.1"/>
    </source>
</evidence>
<keyword evidence="3" id="KW-0533">Nickel</keyword>
<dbReference type="AlphaFoldDB" id="X0Z1G9"/>
<dbReference type="InterPro" id="IPR045865">
    <property type="entry name" value="ACT-like_dom_sf"/>
</dbReference>
<evidence type="ECO:0000256" key="5">
    <source>
        <dbReference type="ARBA" id="ARBA00023015"/>
    </source>
</evidence>
<evidence type="ECO:0000256" key="6">
    <source>
        <dbReference type="ARBA" id="ARBA00023125"/>
    </source>
</evidence>
<dbReference type="EMBL" id="BART01001127">
    <property type="protein sequence ID" value="GAG62814.1"/>
    <property type="molecule type" value="Genomic_DNA"/>
</dbReference>
<keyword evidence="5" id="KW-0805">Transcription regulation</keyword>
<reference evidence="10" key="1">
    <citation type="journal article" date="2014" name="Front. Microbiol.">
        <title>High frequency of phylogenetically diverse reductive dehalogenase-homologous genes in deep subseafloor sedimentary metagenomes.</title>
        <authorList>
            <person name="Kawai M."/>
            <person name="Futagami T."/>
            <person name="Toyoda A."/>
            <person name="Takaki Y."/>
            <person name="Nishi S."/>
            <person name="Hori S."/>
            <person name="Arai W."/>
            <person name="Tsubouchi T."/>
            <person name="Morono Y."/>
            <person name="Uchiyama I."/>
            <person name="Ito T."/>
            <person name="Fujiyama A."/>
            <person name="Inagaki F."/>
            <person name="Takami H."/>
        </authorList>
    </citation>
    <scope>NUCLEOTIDE SEQUENCE</scope>
    <source>
        <strain evidence="10">Expedition CK06-06</strain>
    </source>
</reference>
<keyword evidence="7" id="KW-0804">Transcription</keyword>
<evidence type="ECO:0008006" key="12">
    <source>
        <dbReference type="Google" id="ProtNLM"/>
    </source>
</evidence>
<dbReference type="InterPro" id="IPR002145">
    <property type="entry name" value="CopG"/>
</dbReference>
<dbReference type="GO" id="GO:0003677">
    <property type="term" value="F:DNA binding"/>
    <property type="evidence" value="ECO:0007669"/>
    <property type="project" value="UniProtKB-KW"/>
</dbReference>
<feature type="domain" description="Transcription factor NikR nickel binding C-terminal" evidence="9">
    <location>
        <begin position="64"/>
        <end position="138"/>
    </location>
</feature>
<dbReference type="SUPFAM" id="SSF47598">
    <property type="entry name" value="Ribbon-helix-helix"/>
    <property type="match status" value="1"/>
</dbReference>
<evidence type="ECO:0000256" key="3">
    <source>
        <dbReference type="ARBA" id="ARBA00022596"/>
    </source>
</evidence>
<feature type="domain" description="Ribbon-helix-helix protein CopG" evidence="8">
    <location>
        <begin position="13"/>
        <end position="51"/>
    </location>
</feature>
<dbReference type="GO" id="GO:0010045">
    <property type="term" value="P:response to nickel cation"/>
    <property type="evidence" value="ECO:0007669"/>
    <property type="project" value="InterPro"/>
</dbReference>
<dbReference type="InterPro" id="IPR027271">
    <property type="entry name" value="Acetolactate_synth/TF_NikR_C"/>
</dbReference>